<protein>
    <submittedName>
        <fullName evidence="1">23492_t:CDS:1</fullName>
    </submittedName>
</protein>
<feature type="non-terminal residue" evidence="1">
    <location>
        <position position="141"/>
    </location>
</feature>
<organism evidence="1 2">
    <name type="scientific">Gigaspora margarita</name>
    <dbReference type="NCBI Taxonomy" id="4874"/>
    <lineage>
        <taxon>Eukaryota</taxon>
        <taxon>Fungi</taxon>
        <taxon>Fungi incertae sedis</taxon>
        <taxon>Mucoromycota</taxon>
        <taxon>Glomeromycotina</taxon>
        <taxon>Glomeromycetes</taxon>
        <taxon>Diversisporales</taxon>
        <taxon>Gigasporaceae</taxon>
        <taxon>Gigaspora</taxon>
    </lineage>
</organism>
<evidence type="ECO:0000313" key="2">
    <source>
        <dbReference type="Proteomes" id="UP000789901"/>
    </source>
</evidence>
<reference evidence="1 2" key="1">
    <citation type="submission" date="2021-06" db="EMBL/GenBank/DDBJ databases">
        <authorList>
            <person name="Kallberg Y."/>
            <person name="Tangrot J."/>
            <person name="Rosling A."/>
        </authorList>
    </citation>
    <scope>NUCLEOTIDE SEQUENCE [LARGE SCALE GENOMIC DNA]</scope>
    <source>
        <strain evidence="1 2">120-4 pot B 10/14</strain>
    </source>
</reference>
<name>A0ABN7VJQ3_GIGMA</name>
<proteinExistence type="predicted"/>
<comment type="caution">
    <text evidence="1">The sequence shown here is derived from an EMBL/GenBank/DDBJ whole genome shotgun (WGS) entry which is preliminary data.</text>
</comment>
<sequence length="141" mass="16374">MVGQYYDTKKDILDAAQENAKNLGFAVAIKSSSSRHLYIHCKYSGQPRNNWDLTVDTRQRKRMSKRCECSYLLKAVPDNSKWRILEIKDEHTIQWLKIFGMVYEAVRNDNKTPIATRKDISNLSAQIHSVEERILMEALIA</sequence>
<evidence type="ECO:0000313" key="1">
    <source>
        <dbReference type="EMBL" id="CAG8780033.1"/>
    </source>
</evidence>
<keyword evidence="2" id="KW-1185">Reference proteome</keyword>
<accession>A0ABN7VJQ3</accession>
<dbReference type="EMBL" id="CAJVQB010016467">
    <property type="protein sequence ID" value="CAG8780033.1"/>
    <property type="molecule type" value="Genomic_DNA"/>
</dbReference>
<gene>
    <name evidence="1" type="ORF">GMARGA_LOCUS19589</name>
</gene>
<dbReference type="Proteomes" id="UP000789901">
    <property type="component" value="Unassembled WGS sequence"/>
</dbReference>